<dbReference type="InterPro" id="IPR012938">
    <property type="entry name" value="Glc/Sorbosone_DH"/>
</dbReference>
<sequence length="360" mass="39971">MNRLCILLLLLSPISYAEQKFTFQRVTQGLNIPWGLAFTDNDNLIITERTGAIKHLNIASGEISLLFQIPNLNNRGQGGLLDIAVSPQDPSKLYVTYTKSTGKGLATTLAKANYQNGKLSGFKDVLVTDSATDTSRHFGSRISFDLNGHLYFSIGDRGVRENGQDNSNHSGTILRLNLDGSIPTDNPFFKETNTRNEIWSYGHRNPQGLYFDNLTKKLWSIEHGPRGGDEINEIKKGANYGWPITSHGKEYWGPVDVAEDTERPGIEPPKLVYIPSIAPSSLILYRGDHYPALNGKLLASALKLTHINIISFQPNGTLIETGRIANNLKQRIRSITTNPKGEIFFSTDDGNIYRIALKDN</sequence>
<evidence type="ECO:0000313" key="4">
    <source>
        <dbReference type="Proteomes" id="UP001210678"/>
    </source>
</evidence>
<dbReference type="Gene3D" id="2.120.10.30">
    <property type="entry name" value="TolB, C-terminal domain"/>
    <property type="match status" value="1"/>
</dbReference>
<keyword evidence="1" id="KW-0732">Signal</keyword>
<dbReference type="EMBL" id="JAQLOI010000001">
    <property type="protein sequence ID" value="MDB1123835.1"/>
    <property type="molecule type" value="Genomic_DNA"/>
</dbReference>
<name>A0ABT4YQT1_9VIBR</name>
<dbReference type="InterPro" id="IPR011041">
    <property type="entry name" value="Quinoprot_gluc/sorb_DH_b-prop"/>
</dbReference>
<dbReference type="PANTHER" id="PTHR19328">
    <property type="entry name" value="HEDGEHOG-INTERACTING PROTEIN"/>
    <property type="match status" value="1"/>
</dbReference>
<accession>A0ABT4YQT1</accession>
<evidence type="ECO:0000256" key="1">
    <source>
        <dbReference type="SAM" id="SignalP"/>
    </source>
</evidence>
<organism evidence="3 4">
    <name type="scientific">Vibrio algarum</name>
    <dbReference type="NCBI Taxonomy" id="3020714"/>
    <lineage>
        <taxon>Bacteria</taxon>
        <taxon>Pseudomonadati</taxon>
        <taxon>Pseudomonadota</taxon>
        <taxon>Gammaproteobacteria</taxon>
        <taxon>Vibrionales</taxon>
        <taxon>Vibrionaceae</taxon>
        <taxon>Vibrio</taxon>
    </lineage>
</organism>
<dbReference type="PANTHER" id="PTHR19328:SF75">
    <property type="entry name" value="ALDOSE SUGAR DEHYDROGENASE YLII"/>
    <property type="match status" value="1"/>
</dbReference>
<dbReference type="RefSeq" id="WP_272135526.1">
    <property type="nucleotide sequence ID" value="NZ_JAQLOI010000001.1"/>
</dbReference>
<feature type="chain" id="PRO_5046468753" evidence="1">
    <location>
        <begin position="18"/>
        <end position="360"/>
    </location>
</feature>
<protein>
    <submittedName>
        <fullName evidence="3">PQQ-dependent sugar dehydrogenase</fullName>
    </submittedName>
</protein>
<feature type="domain" description="Glucose/Sorbosone dehydrogenase" evidence="2">
    <location>
        <begin position="30"/>
        <end position="354"/>
    </location>
</feature>
<dbReference type="Pfam" id="PF07995">
    <property type="entry name" value="GSDH"/>
    <property type="match status" value="1"/>
</dbReference>
<dbReference type="Proteomes" id="UP001210678">
    <property type="component" value="Unassembled WGS sequence"/>
</dbReference>
<reference evidence="3 4" key="1">
    <citation type="submission" date="2023-01" db="EMBL/GenBank/DDBJ databases">
        <title>Vibrio sp. KJ40-1 sp.nov, isolated from marine algae.</title>
        <authorList>
            <person name="Butt M."/>
            <person name="Kim J.M.J."/>
            <person name="Jeon C.O.C."/>
        </authorList>
    </citation>
    <scope>NUCLEOTIDE SEQUENCE [LARGE SCALE GENOMIC DNA]</scope>
    <source>
        <strain evidence="3 4">KJ40-1</strain>
    </source>
</reference>
<evidence type="ECO:0000259" key="2">
    <source>
        <dbReference type="Pfam" id="PF07995"/>
    </source>
</evidence>
<proteinExistence type="predicted"/>
<dbReference type="InterPro" id="IPR011042">
    <property type="entry name" value="6-blade_b-propeller_TolB-like"/>
</dbReference>
<feature type="signal peptide" evidence="1">
    <location>
        <begin position="1"/>
        <end position="17"/>
    </location>
</feature>
<keyword evidence="4" id="KW-1185">Reference proteome</keyword>
<evidence type="ECO:0000313" key="3">
    <source>
        <dbReference type="EMBL" id="MDB1123835.1"/>
    </source>
</evidence>
<comment type="caution">
    <text evidence="3">The sequence shown here is derived from an EMBL/GenBank/DDBJ whole genome shotgun (WGS) entry which is preliminary data.</text>
</comment>
<dbReference type="SUPFAM" id="SSF50952">
    <property type="entry name" value="Soluble quinoprotein glucose dehydrogenase"/>
    <property type="match status" value="1"/>
</dbReference>
<gene>
    <name evidence="3" type="ORF">PGX00_09280</name>
</gene>